<dbReference type="Proteomes" id="UP000451565">
    <property type="component" value="Unassembled WGS sequence"/>
</dbReference>
<keyword evidence="2" id="KW-0472">Membrane</keyword>
<comment type="caution">
    <text evidence="3">The sequence shown here is derived from an EMBL/GenBank/DDBJ whole genome shotgun (WGS) entry which is preliminary data.</text>
</comment>
<accession>A0A843YWM3</accession>
<keyword evidence="2" id="KW-1133">Transmembrane helix</keyword>
<name>A0A843YWM3_9BURK</name>
<protein>
    <submittedName>
        <fullName evidence="3">Uncharacterized protein</fullName>
    </submittedName>
</protein>
<feature type="transmembrane region" description="Helical" evidence="2">
    <location>
        <begin position="20"/>
        <end position="39"/>
    </location>
</feature>
<dbReference type="RefSeq" id="WP_153234580.1">
    <property type="nucleotide sequence ID" value="NZ_WINI01000004.1"/>
</dbReference>
<reference evidence="3 4" key="1">
    <citation type="submission" date="2019-10" db="EMBL/GenBank/DDBJ databases">
        <title>Glaciimonas soli sp. nov., a psychrophilic bacterium isolated from the forest soil of a high elevation mountain in Taiwan.</title>
        <authorList>
            <person name="Wang L.-T."/>
            <person name="Shieh W.Y."/>
        </authorList>
    </citation>
    <scope>NUCLEOTIDE SEQUENCE [LARGE SCALE GENOMIC DNA]</scope>
    <source>
        <strain evidence="3 4">GS1</strain>
    </source>
</reference>
<evidence type="ECO:0000313" key="3">
    <source>
        <dbReference type="EMBL" id="MQR00976.1"/>
    </source>
</evidence>
<sequence>MAEQRTPNEHNHIGTTTHSWWLNSTIFILSLVATNLVTYTGISYIEKEKIDVPVMGIEDASENNVLDMPTTGQSGDDISTIPKQPELDL</sequence>
<dbReference type="AlphaFoldDB" id="A0A843YWM3"/>
<dbReference type="EMBL" id="WINI01000004">
    <property type="protein sequence ID" value="MQR00976.1"/>
    <property type="molecule type" value="Genomic_DNA"/>
</dbReference>
<feature type="region of interest" description="Disordered" evidence="1">
    <location>
        <begin position="63"/>
        <end position="89"/>
    </location>
</feature>
<evidence type="ECO:0000256" key="2">
    <source>
        <dbReference type="SAM" id="Phobius"/>
    </source>
</evidence>
<keyword evidence="4" id="KW-1185">Reference proteome</keyword>
<evidence type="ECO:0000256" key="1">
    <source>
        <dbReference type="SAM" id="MobiDB-lite"/>
    </source>
</evidence>
<gene>
    <name evidence="3" type="ORF">GEV47_09805</name>
</gene>
<evidence type="ECO:0000313" key="4">
    <source>
        <dbReference type="Proteomes" id="UP000451565"/>
    </source>
</evidence>
<keyword evidence="2" id="KW-0812">Transmembrane</keyword>
<organism evidence="3 4">
    <name type="scientific">Glaciimonas soli</name>
    <dbReference type="NCBI Taxonomy" id="2590999"/>
    <lineage>
        <taxon>Bacteria</taxon>
        <taxon>Pseudomonadati</taxon>
        <taxon>Pseudomonadota</taxon>
        <taxon>Betaproteobacteria</taxon>
        <taxon>Burkholderiales</taxon>
        <taxon>Oxalobacteraceae</taxon>
        <taxon>Glaciimonas</taxon>
    </lineage>
</organism>
<proteinExistence type="predicted"/>